<dbReference type="InterPro" id="IPR003709">
    <property type="entry name" value="VanY-like_core_dom"/>
</dbReference>
<dbReference type="PANTHER" id="PTHR34385:SF1">
    <property type="entry name" value="PEPTIDOGLYCAN L-ALANYL-D-GLUTAMATE ENDOPEPTIDASE CWLK"/>
    <property type="match status" value="1"/>
</dbReference>
<keyword evidence="3" id="KW-0121">Carboxypeptidase</keyword>
<dbReference type="CDD" id="cd14852">
    <property type="entry name" value="LD-carboxypeptidase"/>
    <property type="match status" value="1"/>
</dbReference>
<dbReference type="RefSeq" id="WP_021683015.1">
    <property type="nucleotide sequence ID" value="NZ_KI260452.1"/>
</dbReference>
<dbReference type="InterPro" id="IPR058193">
    <property type="entry name" value="VanY/YodJ_core_dom"/>
</dbReference>
<protein>
    <submittedName>
        <fullName evidence="3">Serine-type D-Ala-D-Ala carboxypeptidase</fullName>
    </submittedName>
</protein>
<keyword evidence="1" id="KW-0472">Membrane</keyword>
<dbReference type="Gene3D" id="2.60.40.1080">
    <property type="match status" value="1"/>
</dbReference>
<dbReference type="SUPFAM" id="SSF49373">
    <property type="entry name" value="Invasin/intimin cell-adhesion fragments"/>
    <property type="match status" value="1"/>
</dbReference>
<evidence type="ECO:0000256" key="1">
    <source>
        <dbReference type="SAM" id="Phobius"/>
    </source>
</evidence>
<dbReference type="InterPro" id="IPR052179">
    <property type="entry name" value="DD-CPase-like"/>
</dbReference>
<dbReference type="Gene3D" id="3.30.1380.10">
    <property type="match status" value="1"/>
</dbReference>
<dbReference type="InterPro" id="IPR003343">
    <property type="entry name" value="Big_2"/>
</dbReference>
<dbReference type="InterPro" id="IPR009045">
    <property type="entry name" value="Zn_M74/Hedgehog-like"/>
</dbReference>
<dbReference type="AlphaFoldDB" id="U2KVK1"/>
<evidence type="ECO:0000313" key="3">
    <source>
        <dbReference type="EMBL" id="ERJ96085.1"/>
    </source>
</evidence>
<keyword evidence="3" id="KW-0378">Hydrolase</keyword>
<feature type="domain" description="BIG2" evidence="2">
    <location>
        <begin position="77"/>
        <end position="155"/>
    </location>
</feature>
<dbReference type="EMBL" id="AWVF01000188">
    <property type="protein sequence ID" value="ERJ96085.1"/>
    <property type="molecule type" value="Genomic_DNA"/>
</dbReference>
<keyword evidence="3" id="KW-0645">Protease</keyword>
<dbReference type="InterPro" id="IPR008964">
    <property type="entry name" value="Invasin/intimin_cell_adhesion"/>
</dbReference>
<reference evidence="3 4" key="1">
    <citation type="submission" date="2013-07" db="EMBL/GenBank/DDBJ databases">
        <authorList>
            <person name="Weinstock G."/>
            <person name="Sodergren E."/>
            <person name="Wylie T."/>
            <person name="Fulton L."/>
            <person name="Fulton R."/>
            <person name="Fronick C."/>
            <person name="O'Laughlin M."/>
            <person name="Godfrey J."/>
            <person name="Miner T."/>
            <person name="Herter B."/>
            <person name="Appelbaum E."/>
            <person name="Cordes M."/>
            <person name="Lek S."/>
            <person name="Wollam A."/>
            <person name="Pepin K.H."/>
            <person name="Palsikar V.B."/>
            <person name="Mitreva M."/>
            <person name="Wilson R.K."/>
        </authorList>
    </citation>
    <scope>NUCLEOTIDE SEQUENCE [LARGE SCALE GENOMIC DNA]</scope>
    <source>
        <strain evidence="3 4">ATCC 27760</strain>
    </source>
</reference>
<dbReference type="Proteomes" id="UP000016662">
    <property type="component" value="Unassembled WGS sequence"/>
</dbReference>
<organism evidence="3 4">
    <name type="scientific">Ruminococcus callidus ATCC 27760</name>
    <dbReference type="NCBI Taxonomy" id="411473"/>
    <lineage>
        <taxon>Bacteria</taxon>
        <taxon>Bacillati</taxon>
        <taxon>Bacillota</taxon>
        <taxon>Clostridia</taxon>
        <taxon>Eubacteriales</taxon>
        <taxon>Oscillospiraceae</taxon>
        <taxon>Ruminococcus</taxon>
    </lineage>
</organism>
<dbReference type="STRING" id="411473.RUMCAL_01544"/>
<dbReference type="PANTHER" id="PTHR34385">
    <property type="entry name" value="D-ALANYL-D-ALANINE CARBOXYPEPTIDASE"/>
    <property type="match status" value="1"/>
</dbReference>
<feature type="transmembrane region" description="Helical" evidence="1">
    <location>
        <begin position="16"/>
        <end position="38"/>
    </location>
</feature>
<keyword evidence="4" id="KW-1185">Reference proteome</keyword>
<evidence type="ECO:0000259" key="2">
    <source>
        <dbReference type="SMART" id="SM00635"/>
    </source>
</evidence>
<keyword evidence="1" id="KW-1133">Transmembrane helix</keyword>
<dbReference type="Pfam" id="PF02368">
    <property type="entry name" value="Big_2"/>
    <property type="match status" value="1"/>
</dbReference>
<name>U2KVK1_9FIRM</name>
<dbReference type="GO" id="GO:0004180">
    <property type="term" value="F:carboxypeptidase activity"/>
    <property type="evidence" value="ECO:0007669"/>
    <property type="project" value="UniProtKB-KW"/>
</dbReference>
<dbReference type="PATRIC" id="fig|411473.3.peg.1256"/>
<dbReference type="OrthoDB" id="9792074at2"/>
<dbReference type="HOGENOM" id="CLU_054193_1_3_9"/>
<evidence type="ECO:0000313" key="4">
    <source>
        <dbReference type="Proteomes" id="UP000016662"/>
    </source>
</evidence>
<gene>
    <name evidence="3" type="ORF">RUMCAL_01544</name>
</gene>
<accession>U2KVK1</accession>
<comment type="caution">
    <text evidence="3">The sequence shown here is derived from an EMBL/GenBank/DDBJ whole genome shotgun (WGS) entry which is preliminary data.</text>
</comment>
<dbReference type="SUPFAM" id="SSF55166">
    <property type="entry name" value="Hedgehog/DD-peptidase"/>
    <property type="match status" value="1"/>
</dbReference>
<dbReference type="MEROPS" id="M15.024"/>
<dbReference type="GO" id="GO:0006508">
    <property type="term" value="P:proteolysis"/>
    <property type="evidence" value="ECO:0007669"/>
    <property type="project" value="InterPro"/>
</dbReference>
<dbReference type="Pfam" id="PF02557">
    <property type="entry name" value="VanY"/>
    <property type="match status" value="1"/>
</dbReference>
<keyword evidence="1" id="KW-0812">Transmembrane</keyword>
<dbReference type="SMART" id="SM00635">
    <property type="entry name" value="BID_2"/>
    <property type="match status" value="1"/>
</dbReference>
<proteinExistence type="predicted"/>
<sequence length="341" mass="37073">MARRTKDNVWDKFSRIGVILVLLYVMFIILGFAVRLLFFSDERGTSIIPEGNGVVASAEGTSAQSTAASETATTNENILDLSVDKTYLAVLEGGTAGIAVNMSTTGAASAGDLLWSSSDETVATVDNAGTVTGVRAGKCDITVSVKGNDAIAQTVPVTVRHLEQKDGCTYVDGILIVNKSYGLPESYDPGLDSTTKAAFEQMKADAAKEDLNLYIGSDFRDYAYQVKIYNNYNDLYGWEMADTFSARPGYSEHQTGLTIDCNTIDDAFGETAEAVWLAEHCADYGFIIRFPDGKENITGYQYEPWHIRYVGVDTAKEIMSQGLTLEEYLGVQSEYAGPWEG</sequence>
<dbReference type="eggNOG" id="COG1876">
    <property type="taxonomic scope" value="Bacteria"/>
</dbReference>